<keyword evidence="4" id="KW-1185">Reference proteome</keyword>
<organism evidence="3 4">
    <name type="scientific">Rhodoferax saidenbachensis</name>
    <dbReference type="NCBI Taxonomy" id="1484693"/>
    <lineage>
        <taxon>Bacteria</taxon>
        <taxon>Pseudomonadati</taxon>
        <taxon>Pseudomonadota</taxon>
        <taxon>Betaproteobacteria</taxon>
        <taxon>Burkholderiales</taxon>
        <taxon>Comamonadaceae</taxon>
        <taxon>Rhodoferax</taxon>
    </lineage>
</organism>
<protein>
    <recommendedName>
        <fullName evidence="5">Acyltransferase</fullName>
    </recommendedName>
</protein>
<evidence type="ECO:0000256" key="2">
    <source>
        <dbReference type="SAM" id="SignalP"/>
    </source>
</evidence>
<dbReference type="SUPFAM" id="SSF89392">
    <property type="entry name" value="Prokaryotic lipoproteins and lipoprotein localization factors"/>
    <property type="match status" value="1"/>
</dbReference>
<dbReference type="Gene3D" id="2.50.20.10">
    <property type="entry name" value="Lipoprotein localisation LolA/LolB/LppX"/>
    <property type="match status" value="1"/>
</dbReference>
<evidence type="ECO:0008006" key="5">
    <source>
        <dbReference type="Google" id="ProtNLM"/>
    </source>
</evidence>
<dbReference type="EMBL" id="JAVDXO010000002">
    <property type="protein sequence ID" value="MDR7306092.1"/>
    <property type="molecule type" value="Genomic_DNA"/>
</dbReference>
<feature type="signal peptide" evidence="2">
    <location>
        <begin position="1"/>
        <end position="28"/>
    </location>
</feature>
<name>A0ABU1ZKL7_9BURK</name>
<dbReference type="Proteomes" id="UP001268089">
    <property type="component" value="Unassembled WGS sequence"/>
</dbReference>
<evidence type="ECO:0000256" key="1">
    <source>
        <dbReference type="ARBA" id="ARBA00022729"/>
    </source>
</evidence>
<evidence type="ECO:0000313" key="3">
    <source>
        <dbReference type="EMBL" id="MDR7306092.1"/>
    </source>
</evidence>
<dbReference type="RefSeq" id="WP_310340691.1">
    <property type="nucleotide sequence ID" value="NZ_JAVDXO010000002.1"/>
</dbReference>
<comment type="caution">
    <text evidence="3">The sequence shown here is derived from an EMBL/GenBank/DDBJ whole genome shotgun (WGS) entry which is preliminary data.</text>
</comment>
<dbReference type="InterPro" id="IPR029046">
    <property type="entry name" value="LolA/LolB/LppX"/>
</dbReference>
<dbReference type="CDD" id="cd16325">
    <property type="entry name" value="LolA"/>
    <property type="match status" value="1"/>
</dbReference>
<accession>A0ABU1ZKL7</accession>
<reference evidence="3 4" key="1">
    <citation type="submission" date="2023-07" db="EMBL/GenBank/DDBJ databases">
        <title>Sorghum-associated microbial communities from plants grown in Nebraska, USA.</title>
        <authorList>
            <person name="Schachtman D."/>
        </authorList>
    </citation>
    <scope>NUCLEOTIDE SEQUENCE [LARGE SCALE GENOMIC DNA]</scope>
    <source>
        <strain evidence="3 4">BE308</strain>
    </source>
</reference>
<dbReference type="InterPro" id="IPR004564">
    <property type="entry name" value="OM_lipoprot_carrier_LolA-like"/>
</dbReference>
<proteinExistence type="predicted"/>
<evidence type="ECO:0000313" key="4">
    <source>
        <dbReference type="Proteomes" id="UP001268089"/>
    </source>
</evidence>
<gene>
    <name evidence="3" type="ORF">J2X15_001370</name>
</gene>
<sequence>MSKPNSLRWSRRVALLWVGLLLSVSSHAADWAMPELMNLLAQQKSGKASFVEKKYIGFLDKPLESSGELSFEAPGRLEKRTLKPRAEAILLDGDKLTVSMFEKKPLQLRLQDHPAVAAMVESIRGTLSGDQAALEKNYAVEFSGVPAKWQLTLIPVNRAVAKIVRQIQIGGAEANIKTIRFEQTDGDRMEMTVSNIATP</sequence>
<keyword evidence="1 2" id="KW-0732">Signal</keyword>
<dbReference type="Pfam" id="PF19574">
    <property type="entry name" value="LolA_3"/>
    <property type="match status" value="1"/>
</dbReference>
<feature type="chain" id="PRO_5045960632" description="Acyltransferase" evidence="2">
    <location>
        <begin position="29"/>
        <end position="199"/>
    </location>
</feature>